<gene>
    <name evidence="1" type="ORF">H4O21_23875</name>
</gene>
<proteinExistence type="predicted"/>
<dbReference type="AlphaFoldDB" id="A0A839IWA9"/>
<accession>A0A839IWA9</accession>
<organism evidence="1 2">
    <name type="scientific">Oceanospirillum sediminis</name>
    <dbReference type="NCBI Taxonomy" id="2760088"/>
    <lineage>
        <taxon>Bacteria</taxon>
        <taxon>Pseudomonadati</taxon>
        <taxon>Pseudomonadota</taxon>
        <taxon>Gammaproteobacteria</taxon>
        <taxon>Oceanospirillales</taxon>
        <taxon>Oceanospirillaceae</taxon>
        <taxon>Oceanospirillum</taxon>
    </lineage>
</organism>
<reference evidence="1 2" key="1">
    <citation type="submission" date="2020-08" db="EMBL/GenBank/DDBJ databases">
        <title>Oceanospirillum sp. nov. isolated from marine sediment.</title>
        <authorList>
            <person name="Ji X."/>
        </authorList>
    </citation>
    <scope>NUCLEOTIDE SEQUENCE [LARGE SCALE GENOMIC DNA]</scope>
    <source>
        <strain evidence="1 2">D5</strain>
    </source>
</reference>
<protein>
    <submittedName>
        <fullName evidence="1">Uncharacterized protein</fullName>
    </submittedName>
</protein>
<name>A0A839IWA9_9GAMM</name>
<evidence type="ECO:0000313" key="2">
    <source>
        <dbReference type="Proteomes" id="UP000565262"/>
    </source>
</evidence>
<sequence length="149" mass="16654">MSNTVGFNIMIFGVAAMQFTEQARFVEHLTQRLTDSRSKLNLLKQHYHLPEHVKRNIAISVVASDASDALARLLAYLLDNPGARTDHISRDCAIGNVSDTHRKKRALLVLDRLGLAVKCRELPACNRFGGLGTIGHLFIITVDNRYEDN</sequence>
<dbReference type="Proteomes" id="UP000565262">
    <property type="component" value="Unassembled WGS sequence"/>
</dbReference>
<dbReference type="EMBL" id="JACJFM010000072">
    <property type="protein sequence ID" value="MBB1489655.1"/>
    <property type="molecule type" value="Genomic_DNA"/>
</dbReference>
<comment type="caution">
    <text evidence="1">The sequence shown here is derived from an EMBL/GenBank/DDBJ whole genome shotgun (WGS) entry which is preliminary data.</text>
</comment>
<evidence type="ECO:0000313" key="1">
    <source>
        <dbReference type="EMBL" id="MBB1489655.1"/>
    </source>
</evidence>
<dbReference type="RefSeq" id="WP_182812320.1">
    <property type="nucleotide sequence ID" value="NZ_JACJFM010000072.1"/>
</dbReference>
<keyword evidence="2" id="KW-1185">Reference proteome</keyword>